<accession>A0AAD4W342</accession>
<evidence type="ECO:0000313" key="1">
    <source>
        <dbReference type="EMBL" id="KAI5336075.1"/>
    </source>
</evidence>
<comment type="caution">
    <text evidence="1">The sequence shown here is derived from an EMBL/GenBank/DDBJ whole genome shotgun (WGS) entry which is preliminary data.</text>
</comment>
<dbReference type="AlphaFoldDB" id="A0AAD4W342"/>
<name>A0AAD4W342_PRUDU</name>
<reference evidence="1 2" key="1">
    <citation type="journal article" date="2022" name="G3 (Bethesda)">
        <title>Whole-genome sequence and methylome profiling of the almond [Prunus dulcis (Mill.) D.A. Webb] cultivar 'Nonpareil'.</title>
        <authorList>
            <person name="D'Amico-Willman K.M."/>
            <person name="Ouma W.Z."/>
            <person name="Meulia T."/>
            <person name="Sideli G.M."/>
            <person name="Gradziel T.M."/>
            <person name="Fresnedo-Ramirez J."/>
        </authorList>
    </citation>
    <scope>NUCLEOTIDE SEQUENCE [LARGE SCALE GENOMIC DNA]</scope>
    <source>
        <strain evidence="1">Clone GOH B32 T37-40</strain>
    </source>
</reference>
<protein>
    <submittedName>
        <fullName evidence="1">Uncharacterized protein</fullName>
    </submittedName>
</protein>
<gene>
    <name evidence="1" type="ORF">L3X38_026209</name>
</gene>
<organism evidence="1 2">
    <name type="scientific">Prunus dulcis</name>
    <name type="common">Almond</name>
    <name type="synonym">Amygdalus dulcis</name>
    <dbReference type="NCBI Taxonomy" id="3755"/>
    <lineage>
        <taxon>Eukaryota</taxon>
        <taxon>Viridiplantae</taxon>
        <taxon>Streptophyta</taxon>
        <taxon>Embryophyta</taxon>
        <taxon>Tracheophyta</taxon>
        <taxon>Spermatophyta</taxon>
        <taxon>Magnoliopsida</taxon>
        <taxon>eudicotyledons</taxon>
        <taxon>Gunneridae</taxon>
        <taxon>Pentapetalae</taxon>
        <taxon>rosids</taxon>
        <taxon>fabids</taxon>
        <taxon>Rosales</taxon>
        <taxon>Rosaceae</taxon>
        <taxon>Amygdaloideae</taxon>
        <taxon>Amygdaleae</taxon>
        <taxon>Prunus</taxon>
    </lineage>
</organism>
<keyword evidence="2" id="KW-1185">Reference proteome</keyword>
<dbReference type="EMBL" id="JAJFAZ020000004">
    <property type="protein sequence ID" value="KAI5336075.1"/>
    <property type="molecule type" value="Genomic_DNA"/>
</dbReference>
<proteinExistence type="predicted"/>
<evidence type="ECO:0000313" key="2">
    <source>
        <dbReference type="Proteomes" id="UP001054821"/>
    </source>
</evidence>
<sequence length="69" mass="7787">MHYFVVGSMLSCHADILLEKGEIKAEEIWDMYKRSPRMPQPALKPVDEYGALIYAGRWGIHGVTLPGRG</sequence>
<dbReference type="Proteomes" id="UP001054821">
    <property type="component" value="Chromosome 4"/>
</dbReference>